<keyword evidence="2" id="KW-1185">Reference proteome</keyword>
<dbReference type="Proteomes" id="UP000299102">
    <property type="component" value="Unassembled WGS sequence"/>
</dbReference>
<sequence>MSDVGWSLKAKFDKEVLQSREDNSVPAYFFTTRIPNQSDGDSVVKNVDFAMKGTEFEPDQKPIDQLVFN</sequence>
<accession>A0A4C1WAX3</accession>
<proteinExistence type="predicted"/>
<reference evidence="1 2" key="1">
    <citation type="journal article" date="2019" name="Commun. Biol.">
        <title>The bagworm genome reveals a unique fibroin gene that provides high tensile strength.</title>
        <authorList>
            <person name="Kono N."/>
            <person name="Nakamura H."/>
            <person name="Ohtoshi R."/>
            <person name="Tomita M."/>
            <person name="Numata K."/>
            <person name="Arakawa K."/>
        </authorList>
    </citation>
    <scope>NUCLEOTIDE SEQUENCE [LARGE SCALE GENOMIC DNA]</scope>
</reference>
<gene>
    <name evidence="1" type="ORF">EVAR_27588_1</name>
</gene>
<evidence type="ECO:0000313" key="2">
    <source>
        <dbReference type="Proteomes" id="UP000299102"/>
    </source>
</evidence>
<evidence type="ECO:0000313" key="1">
    <source>
        <dbReference type="EMBL" id="GBP48201.1"/>
    </source>
</evidence>
<name>A0A4C1WAX3_EUMVA</name>
<protein>
    <submittedName>
        <fullName evidence="1">Uncharacterized protein</fullName>
    </submittedName>
</protein>
<dbReference type="AlphaFoldDB" id="A0A4C1WAX3"/>
<dbReference type="EMBL" id="BGZK01000518">
    <property type="protein sequence ID" value="GBP48201.1"/>
    <property type="molecule type" value="Genomic_DNA"/>
</dbReference>
<organism evidence="1 2">
    <name type="scientific">Eumeta variegata</name>
    <name type="common">Bagworm moth</name>
    <name type="synonym">Eumeta japonica</name>
    <dbReference type="NCBI Taxonomy" id="151549"/>
    <lineage>
        <taxon>Eukaryota</taxon>
        <taxon>Metazoa</taxon>
        <taxon>Ecdysozoa</taxon>
        <taxon>Arthropoda</taxon>
        <taxon>Hexapoda</taxon>
        <taxon>Insecta</taxon>
        <taxon>Pterygota</taxon>
        <taxon>Neoptera</taxon>
        <taxon>Endopterygota</taxon>
        <taxon>Lepidoptera</taxon>
        <taxon>Glossata</taxon>
        <taxon>Ditrysia</taxon>
        <taxon>Tineoidea</taxon>
        <taxon>Psychidae</taxon>
        <taxon>Oiketicinae</taxon>
        <taxon>Eumeta</taxon>
    </lineage>
</organism>
<comment type="caution">
    <text evidence="1">The sequence shown here is derived from an EMBL/GenBank/DDBJ whole genome shotgun (WGS) entry which is preliminary data.</text>
</comment>